<evidence type="ECO:0000313" key="1">
    <source>
        <dbReference type="EMBL" id="TFD96541.1"/>
    </source>
</evidence>
<dbReference type="Proteomes" id="UP000297861">
    <property type="component" value="Unassembled WGS sequence"/>
</dbReference>
<organism evidence="1 2">
    <name type="scientific">Dysgonomonas capnocytophagoides</name>
    <dbReference type="NCBI Taxonomy" id="45254"/>
    <lineage>
        <taxon>Bacteria</taxon>
        <taxon>Pseudomonadati</taxon>
        <taxon>Bacteroidota</taxon>
        <taxon>Bacteroidia</taxon>
        <taxon>Bacteroidales</taxon>
        <taxon>Dysgonomonadaceae</taxon>
        <taxon>Dysgonomonas</taxon>
    </lineage>
</organism>
<keyword evidence="2" id="KW-1185">Reference proteome</keyword>
<dbReference type="OrthoDB" id="1028590at2"/>
<protein>
    <recommendedName>
        <fullName evidence="3">RteC protein</fullName>
    </recommendedName>
</protein>
<accession>A0A4Y8L2P1</accession>
<proteinExistence type="predicted"/>
<name>A0A4Y8L2P1_9BACT</name>
<sequence length="128" mass="14777">MYCQKAIVVIGIELSLLEKHFCHPERFIKEQTLKSNLYVIPRSKDLGIVALVEIAESLFLSKGILNSEGKPASRKQIANIFELMFNVSFGDIYKKADEIYRRKPFNLTKALDALKFLLSKESRRRDEL</sequence>
<dbReference type="Pfam" id="PF09357">
    <property type="entry name" value="RteC"/>
    <property type="match status" value="1"/>
</dbReference>
<evidence type="ECO:0000313" key="2">
    <source>
        <dbReference type="Proteomes" id="UP000297861"/>
    </source>
</evidence>
<dbReference type="InterPro" id="IPR018534">
    <property type="entry name" value="Tet_reg_excision_RteC"/>
</dbReference>
<gene>
    <name evidence="1" type="ORF">E2605_09670</name>
</gene>
<dbReference type="EMBL" id="SOML01000005">
    <property type="protein sequence ID" value="TFD96541.1"/>
    <property type="molecule type" value="Genomic_DNA"/>
</dbReference>
<comment type="caution">
    <text evidence="1">The sequence shown here is derived from an EMBL/GenBank/DDBJ whole genome shotgun (WGS) entry which is preliminary data.</text>
</comment>
<reference evidence="1 2" key="1">
    <citation type="submission" date="2019-03" db="EMBL/GenBank/DDBJ databases">
        <title>San Antonio Military Medical Center submission to MRSN (WRAIR), pending publication.</title>
        <authorList>
            <person name="Blyth D.M."/>
            <person name="Mccarthy S.L."/>
            <person name="Schall S.E."/>
            <person name="Stam J.A."/>
            <person name="Ong A.C."/>
            <person name="Mcgann P.T."/>
        </authorList>
    </citation>
    <scope>NUCLEOTIDE SEQUENCE [LARGE SCALE GENOMIC DNA]</scope>
    <source>
        <strain evidence="1 2">MRSN571793</strain>
    </source>
</reference>
<evidence type="ECO:0008006" key="3">
    <source>
        <dbReference type="Google" id="ProtNLM"/>
    </source>
</evidence>
<dbReference type="AlphaFoldDB" id="A0A4Y8L2P1"/>